<evidence type="ECO:0000259" key="8">
    <source>
        <dbReference type="PROSITE" id="PS51192"/>
    </source>
</evidence>
<feature type="domain" description="Helicase C-terminal" evidence="9">
    <location>
        <begin position="288"/>
        <end position="438"/>
    </location>
</feature>
<dbReference type="Proteomes" id="UP001150569">
    <property type="component" value="Unassembled WGS sequence"/>
</dbReference>
<dbReference type="GO" id="GO:0003724">
    <property type="term" value="F:RNA helicase activity"/>
    <property type="evidence" value="ECO:0007669"/>
    <property type="project" value="UniProtKB-EC"/>
</dbReference>
<dbReference type="PANTHER" id="PTHR47959:SF24">
    <property type="entry name" value="ATP-DEPENDENT RNA HELICASE"/>
    <property type="match status" value="1"/>
</dbReference>
<evidence type="ECO:0000256" key="7">
    <source>
        <dbReference type="RuleBase" id="RU000492"/>
    </source>
</evidence>
<evidence type="ECO:0000313" key="11">
    <source>
        <dbReference type="EMBL" id="KAJ1927224.1"/>
    </source>
</evidence>
<dbReference type="InterPro" id="IPR050079">
    <property type="entry name" value="DEAD_box_RNA_helicase"/>
</dbReference>
<dbReference type="GO" id="GO:0005829">
    <property type="term" value="C:cytosol"/>
    <property type="evidence" value="ECO:0007669"/>
    <property type="project" value="TreeGrafter"/>
</dbReference>
<dbReference type="GO" id="GO:0003723">
    <property type="term" value="F:RNA binding"/>
    <property type="evidence" value="ECO:0007669"/>
    <property type="project" value="UniProtKB-KW"/>
</dbReference>
<dbReference type="CDD" id="cd17955">
    <property type="entry name" value="DEADc_DDX49"/>
    <property type="match status" value="1"/>
</dbReference>
<dbReference type="CDD" id="cd18787">
    <property type="entry name" value="SF2_C_DEAD"/>
    <property type="match status" value="1"/>
</dbReference>
<evidence type="ECO:0000256" key="5">
    <source>
        <dbReference type="ARBA" id="ARBA00022884"/>
    </source>
</evidence>
<dbReference type="PROSITE" id="PS00039">
    <property type="entry name" value="DEAD_ATP_HELICASE"/>
    <property type="match status" value="1"/>
</dbReference>
<dbReference type="GO" id="GO:0005524">
    <property type="term" value="F:ATP binding"/>
    <property type="evidence" value="ECO:0007669"/>
    <property type="project" value="UniProtKB-KW"/>
</dbReference>
<dbReference type="Pfam" id="PF00270">
    <property type="entry name" value="DEAD"/>
    <property type="match status" value="1"/>
</dbReference>
<dbReference type="PROSITE" id="PS51195">
    <property type="entry name" value="Q_MOTIF"/>
    <property type="match status" value="1"/>
</dbReference>
<dbReference type="Pfam" id="PF00271">
    <property type="entry name" value="Helicase_C"/>
    <property type="match status" value="1"/>
</dbReference>
<dbReference type="PANTHER" id="PTHR47959">
    <property type="entry name" value="ATP-DEPENDENT RNA HELICASE RHLE-RELATED"/>
    <property type="match status" value="1"/>
</dbReference>
<sequence>MDLPSRVRFVTKPATTTNSTAITTVPSTLDEPNRIRTVASSTGDTEPTKPESGPAQPLNFRQLGIDSWLNEALAAMAIHYPTEIQRECIPPTLTGKDIIGGAKTGSGKTAAFALPILQKLSEEPFGVFALVLTPTRELAFQIAEQFRALGSHIHARVATIVGGADIARQTGVLAGHPHIVIATPGRLADLIRSAPDVAHLDHIRFLVLDEADRLLGPSFTDDLKLIFSIVPKRRQTLLYTATISDEILALRDRQPDPAKRPSIHLCQDATATVVGLLQNYTLVPSQVRVVYLFYLLRQEELGSSSTIIFVNRCATCEMLRLMLRQLKVPCTALHSHMTLNERRNSVSRFRSRETPILICTDVASRGLDIPSVRLVLNYELPMNPTDYIHRVGRTARAGTMGTALSLVTERDVALLKKIEERTASPMFELKVPETKALEFLSHVNKAKRFALATMSLKKFGEKKRLYKQKALAMQAKQ</sequence>
<keyword evidence="12" id="KW-1185">Reference proteome</keyword>
<dbReference type="SMART" id="SM00490">
    <property type="entry name" value="HELICc"/>
    <property type="match status" value="1"/>
</dbReference>
<dbReference type="InterPro" id="IPR014014">
    <property type="entry name" value="RNA_helicase_DEAD_Q_motif"/>
</dbReference>
<dbReference type="InterPro" id="IPR027417">
    <property type="entry name" value="P-loop_NTPase"/>
</dbReference>
<feature type="domain" description="Helicase ATP-binding" evidence="8">
    <location>
        <begin position="89"/>
        <end position="261"/>
    </location>
</feature>
<comment type="similarity">
    <text evidence="7">Belongs to the DEAD box helicase family.</text>
</comment>
<dbReference type="InterPro" id="IPR001650">
    <property type="entry name" value="Helicase_C-like"/>
</dbReference>
<dbReference type="Gene3D" id="3.40.50.300">
    <property type="entry name" value="P-loop containing nucleotide triphosphate hydrolases"/>
    <property type="match status" value="2"/>
</dbReference>
<comment type="caution">
    <text evidence="11">The sequence shown here is derived from an EMBL/GenBank/DDBJ whole genome shotgun (WGS) entry which is preliminary data.</text>
</comment>
<reference evidence="11" key="1">
    <citation type="submission" date="2022-07" db="EMBL/GenBank/DDBJ databases">
        <title>Phylogenomic reconstructions and comparative analyses of Kickxellomycotina fungi.</title>
        <authorList>
            <person name="Reynolds N.K."/>
            <person name="Stajich J.E."/>
            <person name="Barry K."/>
            <person name="Grigoriev I.V."/>
            <person name="Crous P."/>
            <person name="Smith M.E."/>
        </authorList>
    </citation>
    <scope>NUCLEOTIDE SEQUENCE</scope>
    <source>
        <strain evidence="11">RSA 861</strain>
    </source>
</reference>
<keyword evidence="4 7" id="KW-0067">ATP-binding</keyword>
<dbReference type="EC" id="3.6.4.13" evidence="11"/>
<evidence type="ECO:0000256" key="1">
    <source>
        <dbReference type="ARBA" id="ARBA00022741"/>
    </source>
</evidence>
<evidence type="ECO:0000256" key="2">
    <source>
        <dbReference type="ARBA" id="ARBA00022801"/>
    </source>
</evidence>
<feature type="short sequence motif" description="Q motif" evidence="6">
    <location>
        <begin position="58"/>
        <end position="86"/>
    </location>
</feature>
<evidence type="ECO:0000313" key="12">
    <source>
        <dbReference type="Proteomes" id="UP001150569"/>
    </source>
</evidence>
<dbReference type="InterPro" id="IPR011545">
    <property type="entry name" value="DEAD/DEAH_box_helicase_dom"/>
</dbReference>
<keyword evidence="2 7" id="KW-0378">Hydrolase</keyword>
<evidence type="ECO:0000259" key="10">
    <source>
        <dbReference type="PROSITE" id="PS51195"/>
    </source>
</evidence>
<keyword evidence="1 7" id="KW-0547">Nucleotide-binding</keyword>
<evidence type="ECO:0000256" key="3">
    <source>
        <dbReference type="ARBA" id="ARBA00022806"/>
    </source>
</evidence>
<keyword evidence="3 7" id="KW-0347">Helicase</keyword>
<keyword evidence="5" id="KW-0694">RNA-binding</keyword>
<evidence type="ECO:0000259" key="9">
    <source>
        <dbReference type="PROSITE" id="PS51194"/>
    </source>
</evidence>
<dbReference type="SMART" id="SM00487">
    <property type="entry name" value="DEXDc"/>
    <property type="match status" value="1"/>
</dbReference>
<dbReference type="InterPro" id="IPR000629">
    <property type="entry name" value="RNA-helicase_DEAD-box_CS"/>
</dbReference>
<accession>A0A9W8AG72</accession>
<name>A0A9W8AG72_9FUNG</name>
<dbReference type="GO" id="GO:0016787">
    <property type="term" value="F:hydrolase activity"/>
    <property type="evidence" value="ECO:0007669"/>
    <property type="project" value="UniProtKB-KW"/>
</dbReference>
<dbReference type="InterPro" id="IPR014001">
    <property type="entry name" value="Helicase_ATP-bd"/>
</dbReference>
<dbReference type="SUPFAM" id="SSF52540">
    <property type="entry name" value="P-loop containing nucleoside triphosphate hydrolases"/>
    <property type="match status" value="1"/>
</dbReference>
<protein>
    <submittedName>
        <fullName evidence="11">RNA helicase</fullName>
        <ecNumber evidence="11">3.6.4.13</ecNumber>
    </submittedName>
</protein>
<dbReference type="PROSITE" id="PS51194">
    <property type="entry name" value="HELICASE_CTER"/>
    <property type="match status" value="1"/>
</dbReference>
<gene>
    <name evidence="11" type="primary">DBP8_1</name>
    <name evidence="11" type="ORF">IWQ60_003113</name>
</gene>
<dbReference type="PROSITE" id="PS51192">
    <property type="entry name" value="HELICASE_ATP_BIND_1"/>
    <property type="match status" value="1"/>
</dbReference>
<organism evidence="11 12">
    <name type="scientific">Tieghemiomyces parasiticus</name>
    <dbReference type="NCBI Taxonomy" id="78921"/>
    <lineage>
        <taxon>Eukaryota</taxon>
        <taxon>Fungi</taxon>
        <taxon>Fungi incertae sedis</taxon>
        <taxon>Zoopagomycota</taxon>
        <taxon>Kickxellomycotina</taxon>
        <taxon>Dimargaritomycetes</taxon>
        <taxon>Dimargaritales</taxon>
        <taxon>Dimargaritaceae</taxon>
        <taxon>Tieghemiomyces</taxon>
    </lineage>
</organism>
<dbReference type="OrthoDB" id="10261904at2759"/>
<feature type="domain" description="DEAD-box RNA helicase Q" evidence="10">
    <location>
        <begin position="58"/>
        <end position="86"/>
    </location>
</feature>
<proteinExistence type="inferred from homology"/>
<dbReference type="AlphaFoldDB" id="A0A9W8AG72"/>
<evidence type="ECO:0000256" key="4">
    <source>
        <dbReference type="ARBA" id="ARBA00022840"/>
    </source>
</evidence>
<evidence type="ECO:0000256" key="6">
    <source>
        <dbReference type="PROSITE-ProRule" id="PRU00552"/>
    </source>
</evidence>
<dbReference type="EMBL" id="JANBPT010000128">
    <property type="protein sequence ID" value="KAJ1927224.1"/>
    <property type="molecule type" value="Genomic_DNA"/>
</dbReference>